<sequence length="161" mass="19255">MALEIAYQSGIYTLRSEQRLRGNLAEIWDFFSHPENLNKITPEDLKFKITTPHLPAKTYQGQIITYEIEILLMMKHSWVTEITLVKEKQLFIDEQRFGPYRIWHHEHHFEPLSEDEVKMTDLIFFKLPMGLLGRLVAGKMIKNKLTKIFSYRYQFCEKQFS</sequence>
<dbReference type="RefSeq" id="WP_092735751.1">
    <property type="nucleotide sequence ID" value="NZ_FNAS01000002.1"/>
</dbReference>
<dbReference type="InterPro" id="IPR023393">
    <property type="entry name" value="START-like_dom_sf"/>
</dbReference>
<proteinExistence type="predicted"/>
<name>A0A1G6ZAN3_9FLAO</name>
<gene>
    <name evidence="1" type="ORF">SAMN05421544_1022</name>
</gene>
<reference evidence="1 2" key="1">
    <citation type="submission" date="2016-10" db="EMBL/GenBank/DDBJ databases">
        <authorList>
            <person name="de Groot N.N."/>
        </authorList>
    </citation>
    <scope>NUCLEOTIDE SEQUENCE [LARGE SCALE GENOMIC DNA]</scope>
    <source>
        <strain evidence="1 2">DSM 24015</strain>
    </source>
</reference>
<dbReference type="SUPFAM" id="SSF55961">
    <property type="entry name" value="Bet v1-like"/>
    <property type="match status" value="1"/>
</dbReference>
<dbReference type="OrthoDB" id="9793552at2"/>
<dbReference type="AlphaFoldDB" id="A0A1G6ZAN3"/>
<dbReference type="Gene3D" id="3.30.530.20">
    <property type="match status" value="1"/>
</dbReference>
<organism evidence="1 2">
    <name type="scientific">Riemerella columbipharyngis</name>
    <dbReference type="NCBI Taxonomy" id="1071918"/>
    <lineage>
        <taxon>Bacteria</taxon>
        <taxon>Pseudomonadati</taxon>
        <taxon>Bacteroidota</taxon>
        <taxon>Flavobacteriia</taxon>
        <taxon>Flavobacteriales</taxon>
        <taxon>Weeksellaceae</taxon>
        <taxon>Riemerella</taxon>
    </lineage>
</organism>
<dbReference type="Proteomes" id="UP000198517">
    <property type="component" value="Unassembled WGS sequence"/>
</dbReference>
<evidence type="ECO:0000313" key="2">
    <source>
        <dbReference type="Proteomes" id="UP000198517"/>
    </source>
</evidence>
<protein>
    <submittedName>
        <fullName evidence="1">Ligand-binding SRPBCC domain-containing protein</fullName>
    </submittedName>
</protein>
<dbReference type="CDD" id="cd07820">
    <property type="entry name" value="SRPBCC_3"/>
    <property type="match status" value="1"/>
</dbReference>
<accession>A0A1G6ZAN3</accession>
<dbReference type="STRING" id="1071918.SAMN05421544_1022"/>
<dbReference type="EMBL" id="FNAS01000002">
    <property type="protein sequence ID" value="SDD98925.1"/>
    <property type="molecule type" value="Genomic_DNA"/>
</dbReference>
<keyword evidence="2" id="KW-1185">Reference proteome</keyword>
<evidence type="ECO:0000313" key="1">
    <source>
        <dbReference type="EMBL" id="SDD98925.1"/>
    </source>
</evidence>